<dbReference type="EMBL" id="JABDJR010000052">
    <property type="protein sequence ID" value="NNF05408.1"/>
    <property type="molecule type" value="Genomic_DNA"/>
</dbReference>
<dbReference type="Gene3D" id="3.20.20.70">
    <property type="entry name" value="Aldolase class I"/>
    <property type="match status" value="1"/>
</dbReference>
<dbReference type="PANTHER" id="PTHR21381">
    <property type="entry name" value="ZGC:162297"/>
    <property type="match status" value="1"/>
</dbReference>
<evidence type="ECO:0000313" key="3">
    <source>
        <dbReference type="Proteomes" id="UP000547674"/>
    </source>
</evidence>
<comment type="similarity">
    <text evidence="1">Belongs to the BtpA family.</text>
</comment>
<comment type="caution">
    <text evidence="2">The sequence shown here is derived from an EMBL/GenBank/DDBJ whole genome shotgun (WGS) entry which is preliminary data.</text>
</comment>
<name>A0A7Y2H187_UNCEI</name>
<dbReference type="PIRSF" id="PIRSF005956">
    <property type="entry name" value="BtpA"/>
    <property type="match status" value="1"/>
</dbReference>
<dbReference type="InterPro" id="IPR013785">
    <property type="entry name" value="Aldolase_TIM"/>
</dbReference>
<sequence length="265" mass="27545">MSIADIFSQPKPVLGVVHLAPLVGSPKYAGDFEEVLGKAIADAGALVAGGVDGLIVENFGDAPFFPGRVPPEVVSQMTVAAIAVRSEHPDIPLGLNVLRNDGVSALAIALATGAQFIRVNILSGARVTDQGIIQGDAHNLLRERARLGANVAICADVSVKHSAPLAEQDMDQEVDDLVHRAHADALIVSGSGTGKTTNLMDIRRAKNYAGDVPVWVGSGVSANGAAELREVADGFIVGTAFKKKGLVSEPVDEERVRSLVGALRP</sequence>
<dbReference type="NCBIfam" id="TIGR00259">
    <property type="entry name" value="thylakoid_BtpA"/>
    <property type="match status" value="1"/>
</dbReference>
<reference evidence="2 3" key="1">
    <citation type="submission" date="2020-03" db="EMBL/GenBank/DDBJ databases">
        <title>Metabolic flexibility allows generalist bacteria to become dominant in a frequently disturbed ecosystem.</title>
        <authorList>
            <person name="Chen Y.-J."/>
            <person name="Leung P.M."/>
            <person name="Bay S.K."/>
            <person name="Hugenholtz P."/>
            <person name="Kessler A.J."/>
            <person name="Shelley G."/>
            <person name="Waite D.W."/>
            <person name="Cook P.L."/>
            <person name="Greening C."/>
        </authorList>
    </citation>
    <scope>NUCLEOTIDE SEQUENCE [LARGE SCALE GENOMIC DNA]</scope>
    <source>
        <strain evidence="2">SS_bin_28</strain>
    </source>
</reference>
<dbReference type="InterPro" id="IPR011060">
    <property type="entry name" value="RibuloseP-bd_barrel"/>
</dbReference>
<organism evidence="2 3">
    <name type="scientific">Eiseniibacteriota bacterium</name>
    <dbReference type="NCBI Taxonomy" id="2212470"/>
    <lineage>
        <taxon>Bacteria</taxon>
        <taxon>Candidatus Eiseniibacteriota</taxon>
    </lineage>
</organism>
<protein>
    <submittedName>
        <fullName evidence="2">BtpA/SgcQ family protein</fullName>
    </submittedName>
</protein>
<dbReference type="SUPFAM" id="SSF51366">
    <property type="entry name" value="Ribulose-phoshate binding barrel"/>
    <property type="match status" value="1"/>
</dbReference>
<evidence type="ECO:0000313" key="2">
    <source>
        <dbReference type="EMBL" id="NNF05408.1"/>
    </source>
</evidence>
<gene>
    <name evidence="2" type="ORF">HKN21_01480</name>
</gene>
<evidence type="ECO:0000256" key="1">
    <source>
        <dbReference type="ARBA" id="ARBA00006007"/>
    </source>
</evidence>
<dbReference type="Pfam" id="PF03437">
    <property type="entry name" value="BtpA"/>
    <property type="match status" value="1"/>
</dbReference>
<dbReference type="Proteomes" id="UP000547674">
    <property type="component" value="Unassembled WGS sequence"/>
</dbReference>
<dbReference type="PANTHER" id="PTHR21381:SF3">
    <property type="entry name" value="SGC REGION PROTEIN SGCQ-RELATED"/>
    <property type="match status" value="1"/>
</dbReference>
<proteinExistence type="inferred from homology"/>
<accession>A0A7Y2H187</accession>
<dbReference type="AlphaFoldDB" id="A0A7Y2H187"/>
<dbReference type="InterPro" id="IPR005137">
    <property type="entry name" value="BtpA"/>
</dbReference>